<reference evidence="1 2" key="2">
    <citation type="journal article" date="2019" name="G3 (Bethesda)">
        <title>Hybrid Assembly of the Genome of the Entomopathogenic Nematode Steinernema carpocapsae Identifies the X-Chromosome.</title>
        <authorList>
            <person name="Serra L."/>
            <person name="Macchietto M."/>
            <person name="Macias-Munoz A."/>
            <person name="McGill C.J."/>
            <person name="Rodriguez I.M."/>
            <person name="Rodriguez B."/>
            <person name="Murad R."/>
            <person name="Mortazavi A."/>
        </authorList>
    </citation>
    <scope>NUCLEOTIDE SEQUENCE [LARGE SCALE GENOMIC DNA]</scope>
    <source>
        <strain evidence="1 2">ALL</strain>
    </source>
</reference>
<evidence type="ECO:0000313" key="1">
    <source>
        <dbReference type="EMBL" id="TMS35053.1"/>
    </source>
</evidence>
<sequence>MKNLPIPRGVRGAAWIQSASLREESDPHSVLWRTLFGNTFLKCTLQRNIHWTFVIRTVATVRPAHPLPRFRGFSWRPFRTSPPAPIMSPIHRQESC</sequence>
<accession>A0A4V6I7Q4</accession>
<keyword evidence="2" id="KW-1185">Reference proteome</keyword>
<comment type="caution">
    <text evidence="1">The sequence shown here is derived from an EMBL/GenBank/DDBJ whole genome shotgun (WGS) entry which is preliminary data.</text>
</comment>
<dbReference type="EMBL" id="CM016762">
    <property type="protein sequence ID" value="TMS35053.1"/>
    <property type="molecule type" value="Genomic_DNA"/>
</dbReference>
<name>A0A4V6I7Q4_STECR</name>
<dbReference type="EMBL" id="AZBU02000001">
    <property type="protein sequence ID" value="TMS35053.1"/>
    <property type="molecule type" value="Genomic_DNA"/>
</dbReference>
<dbReference type="AlphaFoldDB" id="A0A4V6I7Q4"/>
<organism evidence="1 2">
    <name type="scientific">Steinernema carpocapsae</name>
    <name type="common">Entomopathogenic nematode</name>
    <dbReference type="NCBI Taxonomy" id="34508"/>
    <lineage>
        <taxon>Eukaryota</taxon>
        <taxon>Metazoa</taxon>
        <taxon>Ecdysozoa</taxon>
        <taxon>Nematoda</taxon>
        <taxon>Chromadorea</taxon>
        <taxon>Rhabditida</taxon>
        <taxon>Tylenchina</taxon>
        <taxon>Panagrolaimomorpha</taxon>
        <taxon>Strongyloidoidea</taxon>
        <taxon>Steinernematidae</taxon>
        <taxon>Steinernema</taxon>
    </lineage>
</organism>
<protein>
    <submittedName>
        <fullName evidence="1">Uncharacterized protein</fullName>
    </submittedName>
</protein>
<evidence type="ECO:0000313" key="2">
    <source>
        <dbReference type="Proteomes" id="UP000298663"/>
    </source>
</evidence>
<dbReference type="Proteomes" id="UP000298663">
    <property type="component" value="Chromosome X"/>
</dbReference>
<reference evidence="1 2" key="1">
    <citation type="journal article" date="2015" name="Genome Biol.">
        <title>Comparative genomics of Steinernema reveals deeply conserved gene regulatory networks.</title>
        <authorList>
            <person name="Dillman A.R."/>
            <person name="Macchietto M."/>
            <person name="Porter C.F."/>
            <person name="Rogers A."/>
            <person name="Williams B."/>
            <person name="Antoshechkin I."/>
            <person name="Lee M.M."/>
            <person name="Goodwin Z."/>
            <person name="Lu X."/>
            <person name="Lewis E.E."/>
            <person name="Goodrich-Blair H."/>
            <person name="Stock S.P."/>
            <person name="Adams B.J."/>
            <person name="Sternberg P.W."/>
            <person name="Mortazavi A."/>
        </authorList>
    </citation>
    <scope>NUCLEOTIDE SEQUENCE [LARGE SCALE GENOMIC DNA]</scope>
    <source>
        <strain evidence="1 2">ALL</strain>
    </source>
</reference>
<gene>
    <name evidence="1" type="ORF">L596_002530</name>
</gene>
<proteinExistence type="predicted"/>